<dbReference type="AlphaFoldDB" id="A0AAN9AJT1"/>
<organism evidence="5 6">
    <name type="scientific">Littorina saxatilis</name>
    <dbReference type="NCBI Taxonomy" id="31220"/>
    <lineage>
        <taxon>Eukaryota</taxon>
        <taxon>Metazoa</taxon>
        <taxon>Spiralia</taxon>
        <taxon>Lophotrochozoa</taxon>
        <taxon>Mollusca</taxon>
        <taxon>Gastropoda</taxon>
        <taxon>Caenogastropoda</taxon>
        <taxon>Littorinimorpha</taxon>
        <taxon>Littorinoidea</taxon>
        <taxon>Littorinidae</taxon>
        <taxon>Littorina</taxon>
    </lineage>
</organism>
<dbReference type="EMBL" id="JBAMIC010004070">
    <property type="protein sequence ID" value="KAK7088273.1"/>
    <property type="molecule type" value="Genomic_DNA"/>
</dbReference>
<evidence type="ECO:0000256" key="3">
    <source>
        <dbReference type="SAM" id="MobiDB-lite"/>
    </source>
</evidence>
<dbReference type="InterPro" id="IPR001394">
    <property type="entry name" value="Peptidase_C19_UCH"/>
</dbReference>
<accession>A0AAN9AJT1</accession>
<name>A0AAN9AJT1_9CAEN</name>
<dbReference type="Gene3D" id="3.90.70.10">
    <property type="entry name" value="Cysteine proteinases"/>
    <property type="match status" value="1"/>
</dbReference>
<evidence type="ECO:0000313" key="5">
    <source>
        <dbReference type="EMBL" id="KAK7088273.1"/>
    </source>
</evidence>
<dbReference type="GO" id="GO:0016579">
    <property type="term" value="P:protein deubiquitination"/>
    <property type="evidence" value="ECO:0007669"/>
    <property type="project" value="InterPro"/>
</dbReference>
<dbReference type="Pfam" id="PF00443">
    <property type="entry name" value="UCH"/>
    <property type="match status" value="1"/>
</dbReference>
<dbReference type="PROSITE" id="PS50235">
    <property type="entry name" value="USP_3"/>
    <property type="match status" value="1"/>
</dbReference>
<evidence type="ECO:0000256" key="2">
    <source>
        <dbReference type="ARBA" id="ARBA00012759"/>
    </source>
</evidence>
<dbReference type="InterPro" id="IPR038765">
    <property type="entry name" value="Papain-like_cys_pep_sf"/>
</dbReference>
<feature type="domain" description="USP" evidence="4">
    <location>
        <begin position="1"/>
        <end position="360"/>
    </location>
</feature>
<dbReference type="SUPFAM" id="SSF54001">
    <property type="entry name" value="Cysteine proteinases"/>
    <property type="match status" value="1"/>
</dbReference>
<reference evidence="5 6" key="1">
    <citation type="submission" date="2024-02" db="EMBL/GenBank/DDBJ databases">
        <title>Chromosome-scale genome assembly of the rough periwinkle Littorina saxatilis.</title>
        <authorList>
            <person name="De Jode A."/>
            <person name="Faria R."/>
            <person name="Formenti G."/>
            <person name="Sims Y."/>
            <person name="Smith T.P."/>
            <person name="Tracey A."/>
            <person name="Wood J.M.D."/>
            <person name="Zagrodzka Z.B."/>
            <person name="Johannesson K."/>
            <person name="Butlin R.K."/>
            <person name="Leder E.H."/>
        </authorList>
    </citation>
    <scope>NUCLEOTIDE SEQUENCE [LARGE SCALE GENOMIC DNA]</scope>
    <source>
        <strain evidence="5">Snail1</strain>
        <tissue evidence="5">Muscle</tissue>
    </source>
</reference>
<dbReference type="GO" id="GO:0004843">
    <property type="term" value="F:cysteine-type deubiquitinase activity"/>
    <property type="evidence" value="ECO:0007669"/>
    <property type="project" value="UniProtKB-EC"/>
</dbReference>
<dbReference type="InterPro" id="IPR050185">
    <property type="entry name" value="Ub_carboxyl-term_hydrolase"/>
</dbReference>
<protein>
    <recommendedName>
        <fullName evidence="2">ubiquitinyl hydrolase 1</fullName>
        <ecNumber evidence="2">3.4.19.12</ecNumber>
    </recommendedName>
</protein>
<dbReference type="InterPro" id="IPR028889">
    <property type="entry name" value="USP"/>
</dbReference>
<sequence>MDVYFMSTQKTRPSLFGTPIIIPRDDTTTCQDLYHFVWVQVSRLVSPLPPNEQRTTNHAQDCDDSLGYEYPFTLKLVMKDGITCAKCPWYRFCRGCRVECNADLFDAGRGGSFLAIDWEPTALHLRYQTSQERYYEEHESVEESRRLQTEPIDLDTCLQAFTKEEELGEDELYHCSYCKKQVLATKKLDIWRLPPILVINLKRFQYMSGRWVKSHKIVRFPRTDFDPSHYLAPRVSNNAIEQTPASSNQVDQGGGERAGMEVAKKGDHAPSMSNGQPQTGAGDKVVAEKLRQYDSEDYTDAKYDLYAMSCHTGILGGGHYVAYAKNPNANWYCYNDSSCKEVQEDQLDTNSAYILFYERQDIDFSKFMPDTTGKEPDLAEIDDEFESDFKKMCVIQ</sequence>
<feature type="compositionally biased region" description="Basic and acidic residues" evidence="3">
    <location>
        <begin position="258"/>
        <end position="268"/>
    </location>
</feature>
<evidence type="ECO:0000259" key="4">
    <source>
        <dbReference type="PROSITE" id="PS50235"/>
    </source>
</evidence>
<dbReference type="Proteomes" id="UP001374579">
    <property type="component" value="Unassembled WGS sequence"/>
</dbReference>
<dbReference type="InterPro" id="IPR018200">
    <property type="entry name" value="USP_CS"/>
</dbReference>
<feature type="region of interest" description="Disordered" evidence="3">
    <location>
        <begin position="242"/>
        <end position="281"/>
    </location>
</feature>
<keyword evidence="6" id="KW-1185">Reference proteome</keyword>
<evidence type="ECO:0000256" key="1">
    <source>
        <dbReference type="ARBA" id="ARBA00000707"/>
    </source>
</evidence>
<proteinExistence type="predicted"/>
<dbReference type="GO" id="GO:0005794">
    <property type="term" value="C:Golgi apparatus"/>
    <property type="evidence" value="ECO:0007669"/>
    <property type="project" value="TreeGrafter"/>
</dbReference>
<dbReference type="PROSITE" id="PS00973">
    <property type="entry name" value="USP_2"/>
    <property type="match status" value="1"/>
</dbReference>
<comment type="caution">
    <text evidence="5">The sequence shown here is derived from an EMBL/GenBank/DDBJ whole genome shotgun (WGS) entry which is preliminary data.</text>
</comment>
<gene>
    <name evidence="5" type="ORF">V1264_022209</name>
</gene>
<dbReference type="EC" id="3.4.19.12" evidence="2"/>
<evidence type="ECO:0000313" key="6">
    <source>
        <dbReference type="Proteomes" id="UP001374579"/>
    </source>
</evidence>
<dbReference type="PANTHER" id="PTHR21646">
    <property type="entry name" value="UBIQUITIN CARBOXYL-TERMINAL HYDROLASE"/>
    <property type="match status" value="1"/>
</dbReference>
<comment type="catalytic activity">
    <reaction evidence="1">
        <text>Thiol-dependent hydrolysis of ester, thioester, amide, peptide and isopeptide bonds formed by the C-terminal Gly of ubiquitin (a 76-residue protein attached to proteins as an intracellular targeting signal).</text>
        <dbReference type="EC" id="3.4.19.12"/>
    </reaction>
</comment>
<dbReference type="PANTHER" id="PTHR21646:SF76">
    <property type="entry name" value="UBIQUITIN CARBOXYL-TERMINAL HYDROLASE 32"/>
    <property type="match status" value="1"/>
</dbReference>
<feature type="compositionally biased region" description="Polar residues" evidence="3">
    <location>
        <begin position="242"/>
        <end position="251"/>
    </location>
</feature>